<organism evidence="1 2">
    <name type="scientific">Zobellia uliginosa</name>
    <dbReference type="NCBI Taxonomy" id="143224"/>
    <lineage>
        <taxon>Bacteria</taxon>
        <taxon>Pseudomonadati</taxon>
        <taxon>Bacteroidota</taxon>
        <taxon>Flavobacteriia</taxon>
        <taxon>Flavobacteriales</taxon>
        <taxon>Flavobacteriaceae</taxon>
        <taxon>Zobellia</taxon>
    </lineage>
</organism>
<evidence type="ECO:0000313" key="1">
    <source>
        <dbReference type="EMBL" id="SIS89252.1"/>
    </source>
</evidence>
<dbReference type="EMBL" id="FTOB01000004">
    <property type="protein sequence ID" value="SIS89252.1"/>
    <property type="molecule type" value="Genomic_DNA"/>
</dbReference>
<keyword evidence="2" id="KW-1185">Reference proteome</keyword>
<dbReference type="InterPro" id="IPR011463">
    <property type="entry name" value="DUF1569"/>
</dbReference>
<dbReference type="Proteomes" id="UP000185728">
    <property type="component" value="Unassembled WGS sequence"/>
</dbReference>
<dbReference type="Pfam" id="PF07606">
    <property type="entry name" value="DUF1569"/>
    <property type="match status" value="1"/>
</dbReference>
<protein>
    <recommendedName>
        <fullName evidence="3">DUF1569 domain-containing protein</fullName>
    </recommendedName>
</protein>
<comment type="caution">
    <text evidence="1">The sequence shown here is derived from an EMBL/GenBank/DDBJ whole genome shotgun (WGS) entry which is preliminary data.</text>
</comment>
<reference evidence="1 2" key="1">
    <citation type="submission" date="2017-01" db="EMBL/GenBank/DDBJ databases">
        <authorList>
            <person name="Varghese N."/>
            <person name="Submissions S."/>
        </authorList>
    </citation>
    <scope>NUCLEOTIDE SEQUENCE [LARGE SCALE GENOMIC DNA]</scope>
    <source>
        <strain evidence="1 2">DSM 2061</strain>
    </source>
</reference>
<proteinExistence type="predicted"/>
<gene>
    <name evidence="1" type="ORF">SAMN05421766_104682</name>
</gene>
<name>A0ABY1KXG4_9FLAO</name>
<accession>A0ABY1KXG4</accession>
<dbReference type="RefSeq" id="WP_076456148.1">
    <property type="nucleotide sequence ID" value="NZ_FTOB01000004.1"/>
</dbReference>
<dbReference type="InterPro" id="IPR034660">
    <property type="entry name" value="DinB/YfiT-like"/>
</dbReference>
<sequence>MKNIFDPTDVQELVSRIDNLNAQSQNEWGKMNVAQMMAHCNVAYDMTYTDKYPKPKGFKKFIIKLFAKNMVVGPKPYKRNLRTAAEFLIADERDFEAEKQKLIAHLEKTQQLGATHFQNKESHAFGPLTSQEWNTLFYKHLDHHLQQFNV</sequence>
<dbReference type="Gene3D" id="1.20.120.450">
    <property type="entry name" value="dinb family like domain"/>
    <property type="match status" value="1"/>
</dbReference>
<evidence type="ECO:0008006" key="3">
    <source>
        <dbReference type="Google" id="ProtNLM"/>
    </source>
</evidence>
<evidence type="ECO:0000313" key="2">
    <source>
        <dbReference type="Proteomes" id="UP000185728"/>
    </source>
</evidence>